<gene>
    <name evidence="2" type="ORF">Hamer_G017081</name>
</gene>
<feature type="region of interest" description="Disordered" evidence="1">
    <location>
        <begin position="206"/>
        <end position="272"/>
    </location>
</feature>
<feature type="compositionally biased region" description="Polar residues" evidence="1">
    <location>
        <begin position="459"/>
        <end position="468"/>
    </location>
</feature>
<dbReference type="EMBL" id="JAHLQT010021820">
    <property type="protein sequence ID" value="KAG7167177.1"/>
    <property type="molecule type" value="Genomic_DNA"/>
</dbReference>
<keyword evidence="3" id="KW-1185">Reference proteome</keyword>
<feature type="compositionally biased region" description="Low complexity" evidence="1">
    <location>
        <begin position="469"/>
        <end position="481"/>
    </location>
</feature>
<feature type="compositionally biased region" description="Basic and acidic residues" evidence="1">
    <location>
        <begin position="509"/>
        <end position="519"/>
    </location>
</feature>
<proteinExistence type="predicted"/>
<sequence length="632" mass="71201">MEDQIMDWLYEHGIKHEFNNLCNRDKTSSRSSHLSILMLTFVGPNGSWNQLVDDEELQPDSVQRHLTYSSWDDVKQRLNYQDDKYKFDHAELLIIALCAVEQRDSPKHLNQGIHDDAEEFLRSQLPWVKDMLMRELPPTALHKLINAKDLQEMLPIPDIVDFKILLSNFGNNVPVSESDLIKIVETLVIDKSKYLGQLVQVDDVKEGSTTGNANGNKEENSHKDSVMAEPKLKTRGKNRATSQLLDKVSVPSQKRNISPAHTSKKDSRDLDCEEISEAAVDSQRCKDGQTGHLDRSHPFNSETSLFILKPGQSQSFTYKPQEPNTSQSLDLSQNIDSESSSSENCLETAVLLSPDFETCECRESRLQNFITATECNSDEDTPRLYLSCSSPELQLIPKPQDNLPKKTHNKKFEDKIESLCQGNTEEKSGNNVVSKKPPQQAVSSQKTEIIEITSSDSSLRYSPNVNNESSSPTSTIILSTTQDIISTTDKSKKTSARRSSKHKRLRSTRIKEAVNESHSSKSSLSSGQDEIPGRKRTRAVLKSFEEQIKKKRARLSCDYDDFASSTKSRVKAQGKKQKSTGKRRSIRLQKMNVSEEDLESVLSSKLSTIKVSSSNSDEDEAFFTPLNSPEPR</sequence>
<dbReference type="Proteomes" id="UP000747542">
    <property type="component" value="Unassembled WGS sequence"/>
</dbReference>
<feature type="compositionally biased region" description="Polar residues" evidence="1">
    <location>
        <begin position="239"/>
        <end position="261"/>
    </location>
</feature>
<feature type="region of interest" description="Disordered" evidence="1">
    <location>
        <begin position="609"/>
        <end position="632"/>
    </location>
</feature>
<feature type="compositionally biased region" description="Basic residues" evidence="1">
    <location>
        <begin position="493"/>
        <end position="508"/>
    </location>
</feature>
<feature type="region of interest" description="Disordered" evidence="1">
    <location>
        <begin position="562"/>
        <end position="591"/>
    </location>
</feature>
<dbReference type="AlphaFoldDB" id="A0A8J5JYX1"/>
<protein>
    <submittedName>
        <fullName evidence="2">Uncharacterized protein</fullName>
    </submittedName>
</protein>
<reference evidence="2" key="1">
    <citation type="journal article" date="2021" name="Sci. Adv.">
        <title>The American lobster genome reveals insights on longevity, neural, and immune adaptations.</title>
        <authorList>
            <person name="Polinski J.M."/>
            <person name="Zimin A.V."/>
            <person name="Clark K.F."/>
            <person name="Kohn A.B."/>
            <person name="Sadowski N."/>
            <person name="Timp W."/>
            <person name="Ptitsyn A."/>
            <person name="Khanna P."/>
            <person name="Romanova D.Y."/>
            <person name="Williams P."/>
            <person name="Greenwood S.J."/>
            <person name="Moroz L.L."/>
            <person name="Walt D.R."/>
            <person name="Bodnar A.G."/>
        </authorList>
    </citation>
    <scope>NUCLEOTIDE SEQUENCE</scope>
    <source>
        <strain evidence="2">GMGI-L3</strain>
    </source>
</reference>
<feature type="compositionally biased region" description="Basic residues" evidence="1">
    <location>
        <begin position="568"/>
        <end position="587"/>
    </location>
</feature>
<name>A0A8J5JYX1_HOMAM</name>
<feature type="region of interest" description="Disordered" evidence="1">
    <location>
        <begin position="314"/>
        <end position="340"/>
    </location>
</feature>
<evidence type="ECO:0000313" key="2">
    <source>
        <dbReference type="EMBL" id="KAG7167177.1"/>
    </source>
</evidence>
<feature type="compositionally biased region" description="Polar residues" evidence="1">
    <location>
        <begin position="314"/>
        <end position="336"/>
    </location>
</feature>
<evidence type="ECO:0000256" key="1">
    <source>
        <dbReference type="SAM" id="MobiDB-lite"/>
    </source>
</evidence>
<comment type="caution">
    <text evidence="2">The sequence shown here is derived from an EMBL/GenBank/DDBJ whole genome shotgun (WGS) entry which is preliminary data.</text>
</comment>
<accession>A0A8J5JYX1</accession>
<feature type="compositionally biased region" description="Basic and acidic residues" evidence="1">
    <location>
        <begin position="216"/>
        <end position="232"/>
    </location>
</feature>
<feature type="region of interest" description="Disordered" evidence="1">
    <location>
        <begin position="423"/>
        <end position="535"/>
    </location>
</feature>
<organism evidence="2 3">
    <name type="scientific">Homarus americanus</name>
    <name type="common">American lobster</name>
    <dbReference type="NCBI Taxonomy" id="6706"/>
    <lineage>
        <taxon>Eukaryota</taxon>
        <taxon>Metazoa</taxon>
        <taxon>Ecdysozoa</taxon>
        <taxon>Arthropoda</taxon>
        <taxon>Crustacea</taxon>
        <taxon>Multicrustacea</taxon>
        <taxon>Malacostraca</taxon>
        <taxon>Eumalacostraca</taxon>
        <taxon>Eucarida</taxon>
        <taxon>Decapoda</taxon>
        <taxon>Pleocyemata</taxon>
        <taxon>Astacidea</taxon>
        <taxon>Nephropoidea</taxon>
        <taxon>Nephropidae</taxon>
        <taxon>Homarus</taxon>
    </lineage>
</organism>
<evidence type="ECO:0000313" key="3">
    <source>
        <dbReference type="Proteomes" id="UP000747542"/>
    </source>
</evidence>